<feature type="transmembrane region" description="Helical" evidence="4">
    <location>
        <begin position="227"/>
        <end position="245"/>
    </location>
</feature>
<dbReference type="InterPro" id="IPR011990">
    <property type="entry name" value="TPR-like_helical_dom_sf"/>
</dbReference>
<keyword evidence="4" id="KW-0472">Membrane</keyword>
<keyword evidence="1" id="KW-0805">Transcription regulation</keyword>
<protein>
    <submittedName>
        <fullName evidence="6">AraC family transcriptional regulator</fullName>
    </submittedName>
</protein>
<feature type="domain" description="HTH araC/xylS-type" evidence="5">
    <location>
        <begin position="398"/>
        <end position="501"/>
    </location>
</feature>
<keyword evidence="4" id="KW-1133">Transmembrane helix</keyword>
<proteinExistence type="predicted"/>
<dbReference type="AlphaFoldDB" id="A0A495E713"/>
<feature type="transmembrane region" description="Helical" evidence="4">
    <location>
        <begin position="273"/>
        <end position="295"/>
    </location>
</feature>
<dbReference type="Gene3D" id="1.25.40.10">
    <property type="entry name" value="Tetratricopeptide repeat domain"/>
    <property type="match status" value="1"/>
</dbReference>
<evidence type="ECO:0000256" key="2">
    <source>
        <dbReference type="ARBA" id="ARBA00023125"/>
    </source>
</evidence>
<dbReference type="GO" id="GO:0003700">
    <property type="term" value="F:DNA-binding transcription factor activity"/>
    <property type="evidence" value="ECO:0007669"/>
    <property type="project" value="InterPro"/>
</dbReference>
<dbReference type="SUPFAM" id="SSF46689">
    <property type="entry name" value="Homeodomain-like"/>
    <property type="match status" value="1"/>
</dbReference>
<gene>
    <name evidence="6" type="ORF">CLV91_2485</name>
</gene>
<keyword evidence="3" id="KW-0804">Transcription</keyword>
<reference evidence="6 7" key="1">
    <citation type="submission" date="2018-10" db="EMBL/GenBank/DDBJ databases">
        <title>Genomic Encyclopedia of Archaeal and Bacterial Type Strains, Phase II (KMG-II): from individual species to whole genera.</title>
        <authorList>
            <person name="Goeker M."/>
        </authorList>
    </citation>
    <scope>NUCLEOTIDE SEQUENCE [LARGE SCALE GENOMIC DNA]</scope>
    <source>
        <strain evidence="6 7">DSM 25230</strain>
    </source>
</reference>
<organism evidence="6 7">
    <name type="scientific">Maribacter vaceletii</name>
    <dbReference type="NCBI Taxonomy" id="1206816"/>
    <lineage>
        <taxon>Bacteria</taxon>
        <taxon>Pseudomonadati</taxon>
        <taxon>Bacteroidota</taxon>
        <taxon>Flavobacteriia</taxon>
        <taxon>Flavobacteriales</taxon>
        <taxon>Flavobacteriaceae</taxon>
        <taxon>Maribacter</taxon>
    </lineage>
</organism>
<evidence type="ECO:0000313" key="6">
    <source>
        <dbReference type="EMBL" id="RKR12359.1"/>
    </source>
</evidence>
<evidence type="ECO:0000256" key="4">
    <source>
        <dbReference type="SAM" id="Phobius"/>
    </source>
</evidence>
<feature type="transmembrane region" description="Helical" evidence="4">
    <location>
        <begin position="198"/>
        <end position="215"/>
    </location>
</feature>
<keyword evidence="2" id="KW-0238">DNA-binding</keyword>
<feature type="transmembrane region" description="Helical" evidence="4">
    <location>
        <begin position="136"/>
        <end position="155"/>
    </location>
</feature>
<keyword evidence="4" id="KW-0812">Transmembrane</keyword>
<feature type="transmembrane region" description="Helical" evidence="4">
    <location>
        <begin position="315"/>
        <end position="332"/>
    </location>
</feature>
<dbReference type="Pfam" id="PF12833">
    <property type="entry name" value="HTH_18"/>
    <property type="match status" value="1"/>
</dbReference>
<dbReference type="PROSITE" id="PS01124">
    <property type="entry name" value="HTH_ARAC_FAMILY_2"/>
    <property type="match status" value="1"/>
</dbReference>
<dbReference type="SUPFAM" id="SSF48452">
    <property type="entry name" value="TPR-like"/>
    <property type="match status" value="1"/>
</dbReference>
<evidence type="ECO:0000259" key="5">
    <source>
        <dbReference type="PROSITE" id="PS01124"/>
    </source>
</evidence>
<dbReference type="GO" id="GO:0043565">
    <property type="term" value="F:sequence-specific DNA binding"/>
    <property type="evidence" value="ECO:0007669"/>
    <property type="project" value="InterPro"/>
</dbReference>
<dbReference type="SMART" id="SM00342">
    <property type="entry name" value="HTH_ARAC"/>
    <property type="match status" value="1"/>
</dbReference>
<dbReference type="PANTHER" id="PTHR43280">
    <property type="entry name" value="ARAC-FAMILY TRANSCRIPTIONAL REGULATOR"/>
    <property type="match status" value="1"/>
</dbReference>
<evidence type="ECO:0000256" key="1">
    <source>
        <dbReference type="ARBA" id="ARBA00023015"/>
    </source>
</evidence>
<feature type="transmembrane region" description="Helical" evidence="4">
    <location>
        <begin position="167"/>
        <end position="186"/>
    </location>
</feature>
<accession>A0A495E713</accession>
<feature type="transmembrane region" description="Helical" evidence="4">
    <location>
        <begin position="338"/>
        <end position="359"/>
    </location>
</feature>
<evidence type="ECO:0000313" key="7">
    <source>
        <dbReference type="Proteomes" id="UP000269412"/>
    </source>
</evidence>
<dbReference type="PANTHER" id="PTHR43280:SF29">
    <property type="entry name" value="ARAC-FAMILY TRANSCRIPTIONAL REGULATOR"/>
    <property type="match status" value="1"/>
</dbReference>
<dbReference type="Gene3D" id="1.10.10.60">
    <property type="entry name" value="Homeodomain-like"/>
    <property type="match status" value="2"/>
</dbReference>
<sequence length="506" mass="59467">MRRLRILITFLFLFVNLYSSIAKEGSSTEKKTTRELPPINFRNKADDLFMEQNYNDAIETYQLALEKEIPNKAPVLKKIALSYSALHKTQESLKYIEEYLHKEYNPNILADSGFDTIRETEAFDIIEKRYIPQINIWTFIYLYVALIGFYLTVIIHFNKKIDSVAKILISAFIFTHSIFIIHIFLFLTNYQFNFPNSYLISTGFSFLYGPLLYFYFKRITQQYTFKVKDLIHLIPTLLIFIYLIPKYLLPISEKLEILINEASGYTSENSTEFITIVVLKVISLLTYGVFIRKIYLKSQLDSNLSDENKIWKKNIYRIHFLYLICYCIYGFLSLNNISVGFFFNMQIFAMAMMILYLGYSANAQPDVFSGVLNAKNALFFKYQKSGLTDSLSKELKNNLIRLFDIDKIYKENHINLEMVATNLQTTRHNASQVINEHFNMNFNELINWYRIREAKEILDNNIAKKMNMIDIAYEVGYNNKVTFNKAFKKETLLTPSQYQKKIAPNS</sequence>
<dbReference type="InterPro" id="IPR018060">
    <property type="entry name" value="HTH_AraC"/>
</dbReference>
<dbReference type="Proteomes" id="UP000269412">
    <property type="component" value="Unassembled WGS sequence"/>
</dbReference>
<dbReference type="EMBL" id="RBIQ01000009">
    <property type="protein sequence ID" value="RKR12359.1"/>
    <property type="molecule type" value="Genomic_DNA"/>
</dbReference>
<name>A0A495E713_9FLAO</name>
<evidence type="ECO:0000256" key="3">
    <source>
        <dbReference type="ARBA" id="ARBA00023163"/>
    </source>
</evidence>
<dbReference type="InterPro" id="IPR009057">
    <property type="entry name" value="Homeodomain-like_sf"/>
</dbReference>
<comment type="caution">
    <text evidence="6">The sequence shown here is derived from an EMBL/GenBank/DDBJ whole genome shotgun (WGS) entry which is preliminary data.</text>
</comment>
<keyword evidence="7" id="KW-1185">Reference proteome</keyword>
<dbReference type="OrthoDB" id="5492415at2"/>